<accession>H2J7K3</accession>
<evidence type="ECO:0000313" key="2">
    <source>
        <dbReference type="Proteomes" id="UP000007161"/>
    </source>
</evidence>
<dbReference type="Proteomes" id="UP000007161">
    <property type="component" value="Chromosome"/>
</dbReference>
<protein>
    <submittedName>
        <fullName evidence="1">Uncharacterized protein</fullName>
    </submittedName>
</protein>
<dbReference type="KEGG" id="mpz:Marpi_0931"/>
<evidence type="ECO:0000313" key="1">
    <source>
        <dbReference type="EMBL" id="AEX85344.1"/>
    </source>
</evidence>
<name>H2J7K3_MARPK</name>
<gene>
    <name evidence="1" type="ordered locus">Marpi_0931</name>
</gene>
<dbReference type="RefSeq" id="WP_014296416.1">
    <property type="nucleotide sequence ID" value="NC_016751.1"/>
</dbReference>
<dbReference type="EMBL" id="CP003257">
    <property type="protein sequence ID" value="AEX85344.1"/>
    <property type="molecule type" value="Genomic_DNA"/>
</dbReference>
<proteinExistence type="predicted"/>
<organism evidence="1 2">
    <name type="scientific">Marinitoga piezophila (strain DSM 14283 / JCM 11233 / KA3)</name>
    <dbReference type="NCBI Taxonomy" id="443254"/>
    <lineage>
        <taxon>Bacteria</taxon>
        <taxon>Thermotogati</taxon>
        <taxon>Thermotogota</taxon>
        <taxon>Thermotogae</taxon>
        <taxon>Petrotogales</taxon>
        <taxon>Petrotogaceae</taxon>
        <taxon>Marinitoga</taxon>
    </lineage>
</organism>
<reference evidence="2" key="2">
    <citation type="submission" date="2012-01" db="EMBL/GenBank/DDBJ databases">
        <title>Complete sequence of chromosome of Marinitoga piezophila KA3.</title>
        <authorList>
            <person name="Lucas S."/>
            <person name="Han J."/>
            <person name="Lapidus A."/>
            <person name="Cheng J.-F."/>
            <person name="Goodwin L."/>
            <person name="Pitluck S."/>
            <person name="Peters L."/>
            <person name="Mikhailova N."/>
            <person name="Teshima H."/>
            <person name="Detter J.C."/>
            <person name="Han C."/>
            <person name="Tapia R."/>
            <person name="Land M."/>
            <person name="Hauser L."/>
            <person name="Kyrpides N."/>
            <person name="Ivanova N."/>
            <person name="Pagani I."/>
            <person name="Jebbar M."/>
            <person name="Vannier P."/>
            <person name="Oger P."/>
            <person name="Cario A."/>
            <person name="Bartlett D."/>
            <person name="Noll K.M."/>
            <person name="Woyke T."/>
        </authorList>
    </citation>
    <scope>NUCLEOTIDE SEQUENCE [LARGE SCALE GENOMIC DNA]</scope>
    <source>
        <strain evidence="2">DSM 14283 / JCM 11233 / KA3</strain>
    </source>
</reference>
<sequence length="41" mass="4673">MKNKNKKIKILEIGSYNIEEPNFCKFCKFCSPIGGKIVLVP</sequence>
<dbReference type="STRING" id="443254.Marpi_0931"/>
<dbReference type="AlphaFoldDB" id="H2J7K3"/>
<dbReference type="HOGENOM" id="CLU_3292174_0_0_0"/>
<keyword evidence="2" id="KW-1185">Reference proteome</keyword>
<reference evidence="1 2" key="1">
    <citation type="journal article" date="2012" name="J. Bacteriol.">
        <title>Complete Genome Sequence of the Thermophilic, Piezophilic, Heterotrophic Bacterium Marinitoga piezophila KA3.</title>
        <authorList>
            <person name="Lucas S."/>
            <person name="Han J."/>
            <person name="Lapidus A."/>
            <person name="Cheng J.F."/>
            <person name="Goodwin L.A."/>
            <person name="Pitluck S."/>
            <person name="Peters L."/>
            <person name="Mikhailova N."/>
            <person name="Teshima H."/>
            <person name="Detter J.C."/>
            <person name="Han C."/>
            <person name="Tapia R."/>
            <person name="Land M."/>
            <person name="Hauser L."/>
            <person name="Kyrpides N.C."/>
            <person name="Ivanova N."/>
            <person name="Pagani I."/>
            <person name="Vannier P."/>
            <person name="Oger P."/>
            <person name="Bartlett D.H."/>
            <person name="Noll K.M."/>
            <person name="Woyke T."/>
            <person name="Jebbar M."/>
        </authorList>
    </citation>
    <scope>NUCLEOTIDE SEQUENCE [LARGE SCALE GENOMIC DNA]</scope>
    <source>
        <strain evidence="2">DSM 14283 / JCM 11233 / KA3</strain>
    </source>
</reference>